<name>A0ABQ9I3X7_9NEOP</name>
<comment type="caution">
    <text evidence="1">The sequence shown here is derived from an EMBL/GenBank/DDBJ whole genome shotgun (WGS) entry which is preliminary data.</text>
</comment>
<evidence type="ECO:0000313" key="1">
    <source>
        <dbReference type="EMBL" id="KAJ8891051.1"/>
    </source>
</evidence>
<dbReference type="Proteomes" id="UP001159363">
    <property type="component" value="Chromosome 3"/>
</dbReference>
<organism evidence="1 2">
    <name type="scientific">Dryococelus australis</name>
    <dbReference type="NCBI Taxonomy" id="614101"/>
    <lineage>
        <taxon>Eukaryota</taxon>
        <taxon>Metazoa</taxon>
        <taxon>Ecdysozoa</taxon>
        <taxon>Arthropoda</taxon>
        <taxon>Hexapoda</taxon>
        <taxon>Insecta</taxon>
        <taxon>Pterygota</taxon>
        <taxon>Neoptera</taxon>
        <taxon>Polyneoptera</taxon>
        <taxon>Phasmatodea</taxon>
        <taxon>Verophasmatodea</taxon>
        <taxon>Anareolatae</taxon>
        <taxon>Phasmatidae</taxon>
        <taxon>Eurycanthinae</taxon>
        <taxon>Dryococelus</taxon>
    </lineage>
</organism>
<gene>
    <name evidence="1" type="ORF">PR048_010560</name>
</gene>
<reference evidence="1 2" key="1">
    <citation type="submission" date="2023-02" db="EMBL/GenBank/DDBJ databases">
        <title>LHISI_Scaffold_Assembly.</title>
        <authorList>
            <person name="Stuart O.P."/>
            <person name="Cleave R."/>
            <person name="Magrath M.J.L."/>
            <person name="Mikheyev A.S."/>
        </authorList>
    </citation>
    <scope>NUCLEOTIDE SEQUENCE [LARGE SCALE GENOMIC DNA]</scope>
    <source>
        <strain evidence="1">Daus_M_001</strain>
        <tissue evidence="1">Leg muscle</tissue>
    </source>
</reference>
<accession>A0ABQ9I3X7</accession>
<sequence length="143" mass="15916">MGIPYGIWGPQPPERNTILAIVRKLEITGCAVSERGKLCPARLPMAFTVQNPGILSITWFTDEAWLHLCGYAPMNPVKVGVWCGITIQENGGANVVRPDCGHFCVRTDFRRVSRGTGRCRAASKLYPTRWHHMPYVSRVHGAL</sequence>
<evidence type="ECO:0000313" key="2">
    <source>
        <dbReference type="Proteomes" id="UP001159363"/>
    </source>
</evidence>
<dbReference type="EMBL" id="JARBHB010000003">
    <property type="protein sequence ID" value="KAJ8891051.1"/>
    <property type="molecule type" value="Genomic_DNA"/>
</dbReference>
<keyword evidence="2" id="KW-1185">Reference proteome</keyword>
<protein>
    <submittedName>
        <fullName evidence="1">Uncharacterized protein</fullName>
    </submittedName>
</protein>
<proteinExistence type="predicted"/>